<keyword evidence="1" id="KW-0472">Membrane</keyword>
<evidence type="ECO:0000313" key="2">
    <source>
        <dbReference type="EMBL" id="GAH02292.1"/>
    </source>
</evidence>
<evidence type="ECO:0008006" key="3">
    <source>
        <dbReference type="Google" id="ProtNLM"/>
    </source>
</evidence>
<name>X1C4J8_9ZZZZ</name>
<feature type="non-terminal residue" evidence="2">
    <location>
        <position position="1"/>
    </location>
</feature>
<feature type="transmembrane region" description="Helical" evidence="1">
    <location>
        <begin position="35"/>
        <end position="56"/>
    </location>
</feature>
<gene>
    <name evidence="2" type="ORF">S01H4_37705</name>
</gene>
<proteinExistence type="predicted"/>
<accession>X1C4J8</accession>
<keyword evidence="1" id="KW-0812">Transmembrane</keyword>
<dbReference type="AlphaFoldDB" id="X1C4J8"/>
<reference evidence="2" key="1">
    <citation type="journal article" date="2014" name="Front. Microbiol.">
        <title>High frequency of phylogenetically diverse reductive dehalogenase-homologous genes in deep subseafloor sedimentary metagenomes.</title>
        <authorList>
            <person name="Kawai M."/>
            <person name="Futagami T."/>
            <person name="Toyoda A."/>
            <person name="Takaki Y."/>
            <person name="Nishi S."/>
            <person name="Hori S."/>
            <person name="Arai W."/>
            <person name="Tsubouchi T."/>
            <person name="Morono Y."/>
            <person name="Uchiyama I."/>
            <person name="Ito T."/>
            <person name="Fujiyama A."/>
            <person name="Inagaki F."/>
            <person name="Takami H."/>
        </authorList>
    </citation>
    <scope>NUCLEOTIDE SEQUENCE</scope>
    <source>
        <strain evidence="2">Expedition CK06-06</strain>
    </source>
</reference>
<organism evidence="2">
    <name type="scientific">marine sediment metagenome</name>
    <dbReference type="NCBI Taxonomy" id="412755"/>
    <lineage>
        <taxon>unclassified sequences</taxon>
        <taxon>metagenomes</taxon>
        <taxon>ecological metagenomes</taxon>
    </lineage>
</organism>
<dbReference type="EMBL" id="BART01020276">
    <property type="protein sequence ID" value="GAH02292.1"/>
    <property type="molecule type" value="Genomic_DNA"/>
</dbReference>
<keyword evidence="1" id="KW-1133">Transmembrane helix</keyword>
<protein>
    <recommendedName>
        <fullName evidence="3">TIGR00374 family protein</fullName>
    </recommendedName>
</protein>
<comment type="caution">
    <text evidence="2">The sequence shown here is derived from an EMBL/GenBank/DDBJ whole genome shotgun (WGS) entry which is preliminary data.</text>
</comment>
<sequence length="85" mass="8849">LFALPGGLGGVEGSLVALSTRLLSMTIASATAAALLIRFCTLWFGVLIGVICFLLWPQLLSGAEEARTKGIAIQTEVDSGYTPLP</sequence>
<evidence type="ECO:0000256" key="1">
    <source>
        <dbReference type="SAM" id="Phobius"/>
    </source>
</evidence>